<feature type="region of interest" description="Disordered" evidence="1">
    <location>
        <begin position="55"/>
        <end position="79"/>
    </location>
</feature>
<organism evidence="2 3">
    <name type="scientific">Fukomys damarensis</name>
    <name type="common">Damaraland mole rat</name>
    <name type="synonym">Cryptomys damarensis</name>
    <dbReference type="NCBI Taxonomy" id="885580"/>
    <lineage>
        <taxon>Eukaryota</taxon>
        <taxon>Metazoa</taxon>
        <taxon>Chordata</taxon>
        <taxon>Craniata</taxon>
        <taxon>Vertebrata</taxon>
        <taxon>Euteleostomi</taxon>
        <taxon>Mammalia</taxon>
        <taxon>Eutheria</taxon>
        <taxon>Euarchontoglires</taxon>
        <taxon>Glires</taxon>
        <taxon>Rodentia</taxon>
        <taxon>Hystricomorpha</taxon>
        <taxon>Bathyergidae</taxon>
        <taxon>Fukomys</taxon>
    </lineage>
</organism>
<proteinExistence type="predicted"/>
<gene>
    <name evidence="2" type="ORF">H920_08963</name>
</gene>
<evidence type="ECO:0000313" key="2">
    <source>
        <dbReference type="EMBL" id="KFO29641.1"/>
    </source>
</evidence>
<evidence type="ECO:0000256" key="1">
    <source>
        <dbReference type="SAM" id="MobiDB-lite"/>
    </source>
</evidence>
<dbReference type="EMBL" id="KN122575">
    <property type="protein sequence ID" value="KFO29641.1"/>
    <property type="molecule type" value="Genomic_DNA"/>
</dbReference>
<sequence>MADLGERGLQHWLLRDLMVRQTLQCGLSAVFPNRGPAVYRQVAFAKKNLQANYPHSVSSSLLSPRQRQPHPTSRQDGDDIMSTACSSEFGYALFDQGNVDGRDACRPMSRHSVATAFR</sequence>
<dbReference type="AlphaFoldDB" id="A0A091E3K5"/>
<feature type="compositionally biased region" description="Polar residues" evidence="1">
    <location>
        <begin position="55"/>
        <end position="74"/>
    </location>
</feature>
<reference evidence="2 3" key="1">
    <citation type="submission" date="2013-11" db="EMBL/GenBank/DDBJ databases">
        <title>The Damaraland mole rat (Fukomys damarensis) genome and evolution of African mole rats.</title>
        <authorList>
            <person name="Gladyshev V.N."/>
            <person name="Fang X."/>
        </authorList>
    </citation>
    <scope>NUCLEOTIDE SEQUENCE [LARGE SCALE GENOMIC DNA]</scope>
    <source>
        <tissue evidence="2">Liver</tissue>
    </source>
</reference>
<protein>
    <submittedName>
        <fullName evidence="2">Uncharacterized protein</fullName>
    </submittedName>
</protein>
<keyword evidence="3" id="KW-1185">Reference proteome</keyword>
<name>A0A091E3K5_FUKDA</name>
<evidence type="ECO:0000313" key="3">
    <source>
        <dbReference type="Proteomes" id="UP000028990"/>
    </source>
</evidence>
<accession>A0A091E3K5</accession>
<dbReference type="Proteomes" id="UP000028990">
    <property type="component" value="Unassembled WGS sequence"/>
</dbReference>